<reference evidence="3" key="2">
    <citation type="journal article" date="2017" name="Nat. Plants">
        <title>The Aegilops tauschii genome reveals multiple impacts of transposons.</title>
        <authorList>
            <person name="Zhao G."/>
            <person name="Zou C."/>
            <person name="Li K."/>
            <person name="Wang K."/>
            <person name="Li T."/>
            <person name="Gao L."/>
            <person name="Zhang X."/>
            <person name="Wang H."/>
            <person name="Yang Z."/>
            <person name="Liu X."/>
            <person name="Jiang W."/>
            <person name="Mao L."/>
            <person name="Kong X."/>
            <person name="Jiao Y."/>
            <person name="Jia J."/>
        </authorList>
    </citation>
    <scope>NUCLEOTIDE SEQUENCE [LARGE SCALE GENOMIC DNA]</scope>
    <source>
        <strain evidence="3">cv. AL8/78</strain>
    </source>
</reference>
<dbReference type="AlphaFoldDB" id="A0A453H676"/>
<evidence type="ECO:0000313" key="2">
    <source>
        <dbReference type="EnsemblPlants" id="AET4Gv20078900.1"/>
    </source>
</evidence>
<dbReference type="Gramene" id="AET4Gv20078900.1">
    <property type="protein sequence ID" value="AET4Gv20078900.1"/>
    <property type="gene ID" value="AET4Gv20078900"/>
</dbReference>
<dbReference type="EnsemblPlants" id="AET4Gv20078900.1">
    <property type="protein sequence ID" value="AET4Gv20078900.1"/>
    <property type="gene ID" value="AET4Gv20078900"/>
</dbReference>
<evidence type="ECO:0000313" key="3">
    <source>
        <dbReference type="Proteomes" id="UP000015105"/>
    </source>
</evidence>
<dbReference type="Proteomes" id="UP000015105">
    <property type="component" value="Chromosome 4D"/>
</dbReference>
<name>A0A453H676_AEGTS</name>
<reference evidence="3" key="1">
    <citation type="journal article" date="2014" name="Science">
        <title>Ancient hybridizations among the ancestral genomes of bread wheat.</title>
        <authorList>
            <consortium name="International Wheat Genome Sequencing Consortium,"/>
            <person name="Marcussen T."/>
            <person name="Sandve S.R."/>
            <person name="Heier L."/>
            <person name="Spannagl M."/>
            <person name="Pfeifer M."/>
            <person name="Jakobsen K.S."/>
            <person name="Wulff B.B."/>
            <person name="Steuernagel B."/>
            <person name="Mayer K.F."/>
            <person name="Olsen O.A."/>
        </authorList>
    </citation>
    <scope>NUCLEOTIDE SEQUENCE [LARGE SCALE GENOMIC DNA]</scope>
    <source>
        <strain evidence="3">cv. AL8/78</strain>
    </source>
</reference>
<accession>A0A453H676</accession>
<sequence>LDFPQFDGDNPQFWKTKCEKYFDVYGVSRDVWVRVATLHFTGNAARWLQLYESGMKTIEWEELCAALCSKFGRDQYQAQLRQFAQLVQTSSVSDYMTQFEELMHNLLAHNPGFD</sequence>
<proteinExistence type="predicted"/>
<evidence type="ECO:0000259" key="1">
    <source>
        <dbReference type="Pfam" id="PF03732"/>
    </source>
</evidence>
<keyword evidence="3" id="KW-1185">Reference proteome</keyword>
<protein>
    <recommendedName>
        <fullName evidence="1">Retrotransposon gag domain-containing protein</fullName>
    </recommendedName>
</protein>
<organism evidence="2 3">
    <name type="scientific">Aegilops tauschii subsp. strangulata</name>
    <name type="common">Goatgrass</name>
    <dbReference type="NCBI Taxonomy" id="200361"/>
    <lineage>
        <taxon>Eukaryota</taxon>
        <taxon>Viridiplantae</taxon>
        <taxon>Streptophyta</taxon>
        <taxon>Embryophyta</taxon>
        <taxon>Tracheophyta</taxon>
        <taxon>Spermatophyta</taxon>
        <taxon>Magnoliopsida</taxon>
        <taxon>Liliopsida</taxon>
        <taxon>Poales</taxon>
        <taxon>Poaceae</taxon>
        <taxon>BOP clade</taxon>
        <taxon>Pooideae</taxon>
        <taxon>Triticodae</taxon>
        <taxon>Triticeae</taxon>
        <taxon>Triticinae</taxon>
        <taxon>Aegilops</taxon>
    </lineage>
</organism>
<dbReference type="InterPro" id="IPR005162">
    <property type="entry name" value="Retrotrans_gag_dom"/>
</dbReference>
<reference evidence="2" key="4">
    <citation type="submission" date="2019-03" db="UniProtKB">
        <authorList>
            <consortium name="EnsemblPlants"/>
        </authorList>
    </citation>
    <scope>IDENTIFICATION</scope>
</reference>
<dbReference type="Pfam" id="PF03732">
    <property type="entry name" value="Retrotrans_gag"/>
    <property type="match status" value="1"/>
</dbReference>
<feature type="domain" description="Retrotransposon gag" evidence="1">
    <location>
        <begin position="35"/>
        <end position="106"/>
    </location>
</feature>
<reference evidence="2" key="5">
    <citation type="journal article" date="2021" name="G3 (Bethesda)">
        <title>Aegilops tauschii genome assembly Aet v5.0 features greater sequence contiguity and improved annotation.</title>
        <authorList>
            <person name="Wang L."/>
            <person name="Zhu T."/>
            <person name="Rodriguez J.C."/>
            <person name="Deal K.R."/>
            <person name="Dubcovsky J."/>
            <person name="McGuire P.E."/>
            <person name="Lux T."/>
            <person name="Spannagl M."/>
            <person name="Mayer K.F.X."/>
            <person name="Baldrich P."/>
            <person name="Meyers B.C."/>
            <person name="Huo N."/>
            <person name="Gu Y.Q."/>
            <person name="Zhou H."/>
            <person name="Devos K.M."/>
            <person name="Bennetzen J.L."/>
            <person name="Unver T."/>
            <person name="Budak H."/>
            <person name="Gulick P.J."/>
            <person name="Galiba G."/>
            <person name="Kalapos B."/>
            <person name="Nelson D.R."/>
            <person name="Li P."/>
            <person name="You F.M."/>
            <person name="Luo M.C."/>
            <person name="Dvorak J."/>
        </authorList>
    </citation>
    <scope>NUCLEOTIDE SEQUENCE [LARGE SCALE GENOMIC DNA]</scope>
    <source>
        <strain evidence="2">cv. AL8/78</strain>
    </source>
</reference>
<reference evidence="2" key="3">
    <citation type="journal article" date="2017" name="Nature">
        <title>Genome sequence of the progenitor of the wheat D genome Aegilops tauschii.</title>
        <authorList>
            <person name="Luo M.C."/>
            <person name="Gu Y.Q."/>
            <person name="Puiu D."/>
            <person name="Wang H."/>
            <person name="Twardziok S.O."/>
            <person name="Deal K.R."/>
            <person name="Huo N."/>
            <person name="Zhu T."/>
            <person name="Wang L."/>
            <person name="Wang Y."/>
            <person name="McGuire P.E."/>
            <person name="Liu S."/>
            <person name="Long H."/>
            <person name="Ramasamy R.K."/>
            <person name="Rodriguez J.C."/>
            <person name="Van S.L."/>
            <person name="Yuan L."/>
            <person name="Wang Z."/>
            <person name="Xia Z."/>
            <person name="Xiao L."/>
            <person name="Anderson O.D."/>
            <person name="Ouyang S."/>
            <person name="Liang Y."/>
            <person name="Zimin A.V."/>
            <person name="Pertea G."/>
            <person name="Qi P."/>
            <person name="Bennetzen J.L."/>
            <person name="Dai X."/>
            <person name="Dawson M.W."/>
            <person name="Muller H.G."/>
            <person name="Kugler K."/>
            <person name="Rivarola-Duarte L."/>
            <person name="Spannagl M."/>
            <person name="Mayer K.F.X."/>
            <person name="Lu F.H."/>
            <person name="Bevan M.W."/>
            <person name="Leroy P."/>
            <person name="Li P."/>
            <person name="You F.M."/>
            <person name="Sun Q."/>
            <person name="Liu Z."/>
            <person name="Lyons E."/>
            <person name="Wicker T."/>
            <person name="Salzberg S.L."/>
            <person name="Devos K.M."/>
            <person name="Dvorak J."/>
        </authorList>
    </citation>
    <scope>NUCLEOTIDE SEQUENCE [LARGE SCALE GENOMIC DNA]</scope>
    <source>
        <strain evidence="2">cv. AL8/78</strain>
    </source>
</reference>